<dbReference type="PANTHER" id="PTHR12558">
    <property type="entry name" value="CELL DIVISION CYCLE 16,23,27"/>
    <property type="match status" value="1"/>
</dbReference>
<feature type="repeat" description="TPR" evidence="1">
    <location>
        <begin position="107"/>
        <end position="140"/>
    </location>
</feature>
<dbReference type="Pfam" id="PF14559">
    <property type="entry name" value="TPR_19"/>
    <property type="match status" value="1"/>
</dbReference>
<dbReference type="EMBL" id="JABBNT010000003">
    <property type="protein sequence ID" value="NMM45018.1"/>
    <property type="molecule type" value="Genomic_DNA"/>
</dbReference>
<evidence type="ECO:0000313" key="4">
    <source>
        <dbReference type="Proteomes" id="UP000539372"/>
    </source>
</evidence>
<dbReference type="InterPro" id="IPR019734">
    <property type="entry name" value="TPR_rpt"/>
</dbReference>
<feature type="region of interest" description="Disordered" evidence="2">
    <location>
        <begin position="586"/>
        <end position="610"/>
    </location>
</feature>
<dbReference type="PANTHER" id="PTHR12558:SF13">
    <property type="entry name" value="CELL DIVISION CYCLE PROTEIN 27 HOMOLOG"/>
    <property type="match status" value="1"/>
</dbReference>
<dbReference type="SUPFAM" id="SSF48452">
    <property type="entry name" value="TPR-like"/>
    <property type="match status" value="2"/>
</dbReference>
<gene>
    <name evidence="3" type="ORF">HH303_11055</name>
</gene>
<protein>
    <submittedName>
        <fullName evidence="3">Tetratricopeptide repeat protein</fullName>
    </submittedName>
</protein>
<organism evidence="3 4">
    <name type="scientific">Pacificispira spongiicola</name>
    <dbReference type="NCBI Taxonomy" id="2729598"/>
    <lineage>
        <taxon>Bacteria</taxon>
        <taxon>Pseudomonadati</taxon>
        <taxon>Pseudomonadota</taxon>
        <taxon>Alphaproteobacteria</taxon>
        <taxon>Rhodospirillales</taxon>
        <taxon>Rhodospirillaceae</taxon>
        <taxon>Pacificispira</taxon>
    </lineage>
</organism>
<feature type="repeat" description="TPR" evidence="1">
    <location>
        <begin position="39"/>
        <end position="72"/>
    </location>
</feature>
<comment type="caution">
    <text evidence="3">The sequence shown here is derived from an EMBL/GenBank/DDBJ whole genome shotgun (WGS) entry which is preliminary data.</text>
</comment>
<dbReference type="Proteomes" id="UP000539372">
    <property type="component" value="Unassembled WGS sequence"/>
</dbReference>
<dbReference type="Gene3D" id="1.25.40.10">
    <property type="entry name" value="Tetratricopeptide repeat domain"/>
    <property type="match status" value="2"/>
</dbReference>
<dbReference type="RefSeq" id="WP_169625394.1">
    <property type="nucleotide sequence ID" value="NZ_JABBNT010000003.1"/>
</dbReference>
<proteinExistence type="predicted"/>
<keyword evidence="4" id="KW-1185">Reference proteome</keyword>
<dbReference type="Pfam" id="PF13432">
    <property type="entry name" value="TPR_16"/>
    <property type="match status" value="2"/>
</dbReference>
<evidence type="ECO:0000256" key="1">
    <source>
        <dbReference type="PROSITE-ProRule" id="PRU00339"/>
    </source>
</evidence>
<name>A0A7Y0E0S1_9PROT</name>
<dbReference type="SUPFAM" id="SSF52540">
    <property type="entry name" value="P-loop containing nucleoside triphosphate hydrolases"/>
    <property type="match status" value="1"/>
</dbReference>
<keyword evidence="1" id="KW-0802">TPR repeat</keyword>
<dbReference type="Gene3D" id="3.40.50.300">
    <property type="entry name" value="P-loop containing nucleotide triphosphate hydrolases"/>
    <property type="match status" value="1"/>
</dbReference>
<dbReference type="Pfam" id="PF13469">
    <property type="entry name" value="Sulfotransfer_3"/>
    <property type="match status" value="1"/>
</dbReference>
<feature type="compositionally biased region" description="Low complexity" evidence="2">
    <location>
        <begin position="597"/>
        <end position="610"/>
    </location>
</feature>
<evidence type="ECO:0000313" key="3">
    <source>
        <dbReference type="EMBL" id="NMM45018.1"/>
    </source>
</evidence>
<sequence>MTPLLAQRLQQAFTLQGQGRFDEAAAICEEVRKVAPREPGPHYISGVIHHRKGALDDAAAAFRKALKLNPRDPGSISGLGMIALQRGRLDEAARQFNLALKLVPGDPGMMNNLALCYRNLGRLADAVDTWRQALKKAPNNIEAMLNLAVSYDALGDMQQADPLFERLKTLALTDPDVASGISKYYLRLGRTSEAGEILRAAMATNPHNAILTEGLMSLEMAEGHTGEAVDLARKTLELAPNRPGALLQLLQSGHDREALMADPVIVRSVDAVRKLCEAGQDAPITLLTAGRVMEQVGEYELAARSYKKGNDTISKALRAAGQSYDRARMDDYVAAVATRRDELARIVAQRLEDGGDTSRPDAKTPIFIVGMPRTGSTLLEQILDGYPTVTIGGEMDGLQTVAAGLGSPHFSAPDAAWIDRFVEDSFDFGAQEKSYRESVARLIDPSDLASARWFVDKNLFNFLYLPIALALFPTARIIYMTRALPDVALSIYSISFLRPLRFDCDLADIGHYNSACERLVDLFAPMLGDRLHRISYDRLVSDPEEETRAVLAGLGLAWDPACLDFFKRSKKAATASMAQVRRPMNRSGLGKSRHYDGLLPLPGLSDDGRE</sequence>
<dbReference type="InterPro" id="IPR011990">
    <property type="entry name" value="TPR-like_helical_dom_sf"/>
</dbReference>
<dbReference type="AlphaFoldDB" id="A0A7Y0E0S1"/>
<feature type="repeat" description="TPR" evidence="1">
    <location>
        <begin position="73"/>
        <end position="106"/>
    </location>
</feature>
<dbReference type="InterPro" id="IPR027417">
    <property type="entry name" value="P-loop_NTPase"/>
</dbReference>
<dbReference type="PROSITE" id="PS50005">
    <property type="entry name" value="TPR"/>
    <property type="match status" value="3"/>
</dbReference>
<reference evidence="3 4" key="1">
    <citation type="submission" date="2020-04" db="EMBL/GenBank/DDBJ databases">
        <title>Rhodospirillaceae bacterium KN72 isolated from deep sea.</title>
        <authorList>
            <person name="Zhang D.-C."/>
        </authorList>
    </citation>
    <scope>NUCLEOTIDE SEQUENCE [LARGE SCALE GENOMIC DNA]</scope>
    <source>
        <strain evidence="3 4">KN72</strain>
    </source>
</reference>
<dbReference type="SMART" id="SM00028">
    <property type="entry name" value="TPR"/>
    <property type="match status" value="6"/>
</dbReference>
<accession>A0A7Y0E0S1</accession>
<evidence type="ECO:0000256" key="2">
    <source>
        <dbReference type="SAM" id="MobiDB-lite"/>
    </source>
</evidence>